<evidence type="ECO:0000256" key="2">
    <source>
        <dbReference type="ARBA" id="ARBA00022475"/>
    </source>
</evidence>
<evidence type="ECO:0000256" key="5">
    <source>
        <dbReference type="ARBA" id="ARBA00022741"/>
    </source>
</evidence>
<dbReference type="Gene3D" id="3.40.50.300">
    <property type="entry name" value="P-loop containing nucleotide triphosphate hydrolases"/>
    <property type="match status" value="1"/>
</dbReference>
<evidence type="ECO:0000256" key="10">
    <source>
        <dbReference type="SAM" id="MobiDB-lite"/>
    </source>
</evidence>
<dbReference type="InterPro" id="IPR003439">
    <property type="entry name" value="ABC_transporter-like_ATP-bd"/>
</dbReference>
<dbReference type="GO" id="GO:0016887">
    <property type="term" value="F:ATP hydrolysis activity"/>
    <property type="evidence" value="ECO:0007669"/>
    <property type="project" value="InterPro"/>
</dbReference>
<feature type="region of interest" description="Disordered" evidence="10">
    <location>
        <begin position="272"/>
        <end position="294"/>
    </location>
</feature>
<dbReference type="SMART" id="SM00382">
    <property type="entry name" value="AAA"/>
    <property type="match status" value="1"/>
</dbReference>
<dbReference type="InterPro" id="IPR027417">
    <property type="entry name" value="P-loop_NTPase"/>
</dbReference>
<comment type="caution">
    <text evidence="12">The sequence shown here is derived from an EMBL/GenBank/DDBJ whole genome shotgun (WGS) entry which is preliminary data.</text>
</comment>
<keyword evidence="8" id="KW-0406">Ion transport</keyword>
<reference evidence="12 13" key="1">
    <citation type="submission" date="2015-03" db="EMBL/GenBank/DDBJ databases">
        <title>Draft Genome Sequence of Burkholderia andropogonis type strain ICMP2807, isolated from Sorghum bicolor.</title>
        <authorList>
            <person name="Lopes-Santos L."/>
            <person name="Castro D.B."/>
            <person name="Ottoboni L.M."/>
            <person name="Park D."/>
            <person name="Weirc B.S."/>
            <person name="Destefano S.A."/>
        </authorList>
    </citation>
    <scope>NUCLEOTIDE SEQUENCE [LARGE SCALE GENOMIC DNA]</scope>
    <source>
        <strain evidence="12 13">ICMP2807</strain>
    </source>
</reference>
<evidence type="ECO:0000256" key="7">
    <source>
        <dbReference type="ARBA" id="ARBA00023004"/>
    </source>
</evidence>
<dbReference type="PROSITE" id="PS50893">
    <property type="entry name" value="ABC_TRANSPORTER_2"/>
    <property type="match status" value="1"/>
</dbReference>
<organism evidence="12 13">
    <name type="scientific">Robbsia andropogonis</name>
    <dbReference type="NCBI Taxonomy" id="28092"/>
    <lineage>
        <taxon>Bacteria</taxon>
        <taxon>Pseudomonadati</taxon>
        <taxon>Pseudomonadota</taxon>
        <taxon>Betaproteobacteria</taxon>
        <taxon>Burkholderiales</taxon>
        <taxon>Burkholderiaceae</taxon>
        <taxon>Robbsia</taxon>
    </lineage>
</organism>
<dbReference type="PANTHER" id="PTHR42781:SF4">
    <property type="entry name" value="SPERMIDINE_PUTRESCINE IMPORT ATP-BINDING PROTEIN POTA"/>
    <property type="match status" value="1"/>
</dbReference>
<keyword evidence="7" id="KW-0408">Iron</keyword>
<evidence type="ECO:0000313" key="13">
    <source>
        <dbReference type="Proteomes" id="UP000033618"/>
    </source>
</evidence>
<dbReference type="GO" id="GO:0016020">
    <property type="term" value="C:membrane"/>
    <property type="evidence" value="ECO:0007669"/>
    <property type="project" value="InterPro"/>
</dbReference>
<dbReference type="InterPro" id="IPR003593">
    <property type="entry name" value="AAA+_ATPase"/>
</dbReference>
<feature type="domain" description="ABC transporter" evidence="11">
    <location>
        <begin position="21"/>
        <end position="288"/>
    </location>
</feature>
<keyword evidence="4" id="KW-0997">Cell inner membrane</keyword>
<keyword evidence="3" id="KW-0410">Iron transport</keyword>
<keyword evidence="5" id="KW-0547">Nucleotide-binding</keyword>
<dbReference type="OrthoDB" id="5298774at2"/>
<evidence type="ECO:0000256" key="9">
    <source>
        <dbReference type="ARBA" id="ARBA00023136"/>
    </source>
</evidence>
<dbReference type="InterPro" id="IPR015853">
    <property type="entry name" value="ABC_transpr_FbpC"/>
</dbReference>
<dbReference type="EMBL" id="LAQU01000007">
    <property type="protein sequence ID" value="KKB63823.1"/>
    <property type="molecule type" value="Genomic_DNA"/>
</dbReference>
<evidence type="ECO:0000259" key="11">
    <source>
        <dbReference type="PROSITE" id="PS50893"/>
    </source>
</evidence>
<dbReference type="Proteomes" id="UP000033618">
    <property type="component" value="Unassembled WGS sequence"/>
</dbReference>
<proteinExistence type="predicted"/>
<keyword evidence="9" id="KW-0472">Membrane</keyword>
<dbReference type="InterPro" id="IPR017871">
    <property type="entry name" value="ABC_transporter-like_CS"/>
</dbReference>
<keyword evidence="13" id="KW-1185">Reference proteome</keyword>
<keyword evidence="6" id="KW-0067">ATP-binding</keyword>
<dbReference type="GO" id="GO:0005524">
    <property type="term" value="F:ATP binding"/>
    <property type="evidence" value="ECO:0007669"/>
    <property type="project" value="UniProtKB-KW"/>
</dbReference>
<evidence type="ECO:0000256" key="6">
    <source>
        <dbReference type="ARBA" id="ARBA00022840"/>
    </source>
</evidence>
<dbReference type="InterPro" id="IPR050093">
    <property type="entry name" value="ABC_SmlMolc_Importer"/>
</dbReference>
<dbReference type="Pfam" id="PF00005">
    <property type="entry name" value="ABC_tran"/>
    <property type="match status" value="1"/>
</dbReference>
<protein>
    <recommendedName>
        <fullName evidence="11">ABC transporter domain-containing protein</fullName>
    </recommendedName>
</protein>
<dbReference type="STRING" id="28092.WM40_09080"/>
<evidence type="ECO:0000256" key="8">
    <source>
        <dbReference type="ARBA" id="ARBA00023065"/>
    </source>
</evidence>
<dbReference type="PROSITE" id="PS00211">
    <property type="entry name" value="ABC_TRANSPORTER_1"/>
    <property type="match status" value="1"/>
</dbReference>
<keyword evidence="2" id="KW-1003">Cell membrane</keyword>
<gene>
    <name evidence="12" type="ORF">WM40_09080</name>
</gene>
<dbReference type="AlphaFoldDB" id="A0A0F5K147"/>
<sequence length="294" mass="31205">MAAGDSPSVSTARPRGASVAIHIDQLSHAFIPASTRESDSAWVLDDLTLCVPAGTTMALLGPSGCGKSTLLKLLAGLLRPTCGAIRFGDRLVATGATRVGGGMVITRAGDAPVARRDVPRDAWMAPEDRSLGMVFQDYALWPHMTVAGNVSFPLEMRGIARAARRERVNEALAMVGLAHLADRRPQALSGGQQQRVALARAIVAAPDVLLFDEPLSNLDRDLRARLCEDIGTMLRQLGTTAVYVTHDPQEAHALADRIAALAHGRIDSINMVRPDSPVETPGDVEHAPPLSLPS</sequence>
<accession>A0A0F5K147</accession>
<dbReference type="SUPFAM" id="SSF52540">
    <property type="entry name" value="P-loop containing nucleoside triphosphate hydrolases"/>
    <property type="match status" value="1"/>
</dbReference>
<name>A0A0F5K147_9BURK</name>
<evidence type="ECO:0000256" key="3">
    <source>
        <dbReference type="ARBA" id="ARBA00022496"/>
    </source>
</evidence>
<dbReference type="PATRIC" id="fig|28092.6.peg.2138"/>
<evidence type="ECO:0000313" key="12">
    <source>
        <dbReference type="EMBL" id="KKB63823.1"/>
    </source>
</evidence>
<keyword evidence="1" id="KW-0813">Transport</keyword>
<dbReference type="CDD" id="cd03259">
    <property type="entry name" value="ABC_Carb_Solutes_like"/>
    <property type="match status" value="1"/>
</dbReference>
<evidence type="ECO:0000256" key="4">
    <source>
        <dbReference type="ARBA" id="ARBA00022519"/>
    </source>
</evidence>
<dbReference type="PANTHER" id="PTHR42781">
    <property type="entry name" value="SPERMIDINE/PUTRESCINE IMPORT ATP-BINDING PROTEIN POTA"/>
    <property type="match status" value="1"/>
</dbReference>
<evidence type="ECO:0000256" key="1">
    <source>
        <dbReference type="ARBA" id="ARBA00022448"/>
    </source>
</evidence>
<dbReference type="GO" id="GO:0015408">
    <property type="term" value="F:ABC-type ferric iron transporter activity"/>
    <property type="evidence" value="ECO:0007669"/>
    <property type="project" value="InterPro"/>
</dbReference>